<dbReference type="RefSeq" id="WP_012675264.1">
    <property type="nucleotide sequence ID" value="NC_012440.1"/>
</dbReference>
<dbReference type="SUPFAM" id="SSF103054">
    <property type="entry name" value="General secretion pathway protein M, EpsM"/>
    <property type="match status" value="1"/>
</dbReference>
<dbReference type="OrthoDB" id="14071at2"/>
<keyword evidence="6 10" id="KW-0812">Transmembrane</keyword>
<evidence type="ECO:0000256" key="4">
    <source>
        <dbReference type="ARBA" id="ARBA00022475"/>
    </source>
</evidence>
<feature type="transmembrane region" description="Helical" evidence="10">
    <location>
        <begin position="17"/>
        <end position="40"/>
    </location>
</feature>
<evidence type="ECO:0000256" key="8">
    <source>
        <dbReference type="ARBA" id="ARBA00022989"/>
    </source>
</evidence>
<evidence type="ECO:0000256" key="3">
    <source>
        <dbReference type="ARBA" id="ARBA00022448"/>
    </source>
</evidence>
<evidence type="ECO:0000256" key="6">
    <source>
        <dbReference type="ARBA" id="ARBA00022692"/>
    </source>
</evidence>
<keyword evidence="3" id="KW-0813">Transport</keyword>
<dbReference type="AlphaFoldDB" id="C0QPL0"/>
<dbReference type="Pfam" id="PF04612">
    <property type="entry name" value="T2SSM"/>
    <property type="match status" value="1"/>
</dbReference>
<sequence>MKRLILFINSLEQRERVVLFIGIYAFILIGGVLLAGSYNLERLEKVEKKIKKEIESYVELQKIINQYRSYSPSVKGDRLSLSKVEELAEKAGIKSNILSLKPYQQNFNSIEVSFEKISGEQLVSFLKSVKEKGFYILSLSISDPKGNGRLNVRTVIGERM</sequence>
<organism evidence="11 12">
    <name type="scientific">Persephonella marina (strain DSM 14350 / EX-H1)</name>
    <dbReference type="NCBI Taxonomy" id="123214"/>
    <lineage>
        <taxon>Bacteria</taxon>
        <taxon>Pseudomonadati</taxon>
        <taxon>Aquificota</taxon>
        <taxon>Aquificia</taxon>
        <taxon>Aquificales</taxon>
        <taxon>Hydrogenothermaceae</taxon>
        <taxon>Persephonella</taxon>
    </lineage>
</organism>
<evidence type="ECO:0000256" key="10">
    <source>
        <dbReference type="SAM" id="Phobius"/>
    </source>
</evidence>
<keyword evidence="8 10" id="KW-1133">Transmembrane helix</keyword>
<comment type="subcellular location">
    <subcellularLocation>
        <location evidence="1">Cell inner membrane</location>
        <topology evidence="1">Single-pass membrane protein</topology>
    </subcellularLocation>
</comment>
<comment type="similarity">
    <text evidence="2">Belongs to the GSP M family.</text>
</comment>
<dbReference type="GO" id="GO:0015627">
    <property type="term" value="C:type II protein secretion system complex"/>
    <property type="evidence" value="ECO:0007669"/>
    <property type="project" value="InterPro"/>
</dbReference>
<evidence type="ECO:0000256" key="5">
    <source>
        <dbReference type="ARBA" id="ARBA00022519"/>
    </source>
</evidence>
<dbReference type="PaxDb" id="123214-PERMA_0819"/>
<protein>
    <recommendedName>
        <fullName evidence="13">General secretion pathway protein M</fullName>
    </recommendedName>
</protein>
<dbReference type="STRING" id="123214.PERMA_0819"/>
<dbReference type="KEGG" id="pmx:PERMA_0819"/>
<evidence type="ECO:0000256" key="1">
    <source>
        <dbReference type="ARBA" id="ARBA00004377"/>
    </source>
</evidence>
<keyword evidence="7" id="KW-0653">Protein transport</keyword>
<evidence type="ECO:0000313" key="12">
    <source>
        <dbReference type="Proteomes" id="UP000001366"/>
    </source>
</evidence>
<evidence type="ECO:0000256" key="2">
    <source>
        <dbReference type="ARBA" id="ARBA00010637"/>
    </source>
</evidence>
<dbReference type="eggNOG" id="ENOG502ZPD3">
    <property type="taxonomic scope" value="Bacteria"/>
</dbReference>
<dbReference type="InterPro" id="IPR007690">
    <property type="entry name" value="T2SS_GspM"/>
</dbReference>
<dbReference type="GO" id="GO:0005886">
    <property type="term" value="C:plasma membrane"/>
    <property type="evidence" value="ECO:0007669"/>
    <property type="project" value="UniProtKB-SubCell"/>
</dbReference>
<dbReference type="Gene3D" id="3.30.1360.100">
    <property type="entry name" value="General secretion pathway protein M, EpsM"/>
    <property type="match status" value="1"/>
</dbReference>
<keyword evidence="5" id="KW-0997">Cell inner membrane</keyword>
<keyword evidence="9 10" id="KW-0472">Membrane</keyword>
<name>C0QPL0_PERMH</name>
<proteinExistence type="inferred from homology"/>
<dbReference type="HOGENOM" id="CLU_1650529_0_0_0"/>
<accession>C0QPL0</accession>
<keyword evidence="4" id="KW-1003">Cell membrane</keyword>
<reference evidence="11 12" key="1">
    <citation type="journal article" date="2009" name="J. Bacteriol.">
        <title>Complete and draft genome sequences of six members of the Aquificales.</title>
        <authorList>
            <person name="Reysenbach A.L."/>
            <person name="Hamamura N."/>
            <person name="Podar M."/>
            <person name="Griffiths E."/>
            <person name="Ferreira S."/>
            <person name="Hochstein R."/>
            <person name="Heidelberg J."/>
            <person name="Johnson J."/>
            <person name="Mead D."/>
            <person name="Pohorille A."/>
            <person name="Sarmiento M."/>
            <person name="Schweighofer K."/>
            <person name="Seshadri R."/>
            <person name="Voytek M.A."/>
        </authorList>
    </citation>
    <scope>NUCLEOTIDE SEQUENCE [LARGE SCALE GENOMIC DNA]</scope>
    <source>
        <strain evidence="12">DSM 14350 / EX-H1</strain>
    </source>
</reference>
<dbReference type="EMBL" id="CP001230">
    <property type="protein sequence ID" value="ACO03025.1"/>
    <property type="molecule type" value="Genomic_DNA"/>
</dbReference>
<dbReference type="InterPro" id="IPR023229">
    <property type="entry name" value="T2SS_M_periplasmic_sf"/>
</dbReference>
<evidence type="ECO:0000313" key="11">
    <source>
        <dbReference type="EMBL" id="ACO03025.1"/>
    </source>
</evidence>
<evidence type="ECO:0000256" key="7">
    <source>
        <dbReference type="ARBA" id="ARBA00022927"/>
    </source>
</evidence>
<dbReference type="Proteomes" id="UP000001366">
    <property type="component" value="Chromosome"/>
</dbReference>
<evidence type="ECO:0000256" key="9">
    <source>
        <dbReference type="ARBA" id="ARBA00023136"/>
    </source>
</evidence>
<dbReference type="GO" id="GO:0015628">
    <property type="term" value="P:protein secretion by the type II secretion system"/>
    <property type="evidence" value="ECO:0007669"/>
    <property type="project" value="InterPro"/>
</dbReference>
<gene>
    <name evidence="11" type="ordered locus">PERMA_0819</name>
</gene>
<keyword evidence="12" id="KW-1185">Reference proteome</keyword>
<evidence type="ECO:0008006" key="13">
    <source>
        <dbReference type="Google" id="ProtNLM"/>
    </source>
</evidence>